<dbReference type="VEuPathDB" id="MicrosporidiaDB:AAJ76_1200041597"/>
<sequence>MFEESLGKLLNIIQSEDCYKIQIISREDIKTFIKFLDYNNITFYLHSWNASSDSPNDIHIYTSLKNLNLNHKKIILYSNIYNINFVQYVFTPTYTDKLMFYKSYKNSKKVIDTYNTYTIHELYNKICIQESIIEKYVEIFFDYYEVLLLYAVSKYSDIFKILSCVQGIDEKIQNLFLLKLKLNGLVDKEIVLHKNNAYKLNVSIQTLAKICNKAELNIFA</sequence>
<name>A0A0F9WSE0_9MICR</name>
<keyword evidence="2" id="KW-1185">Reference proteome</keyword>
<protein>
    <submittedName>
        <fullName evidence="1">Uncharacterized protein</fullName>
    </submittedName>
</protein>
<reference evidence="1 2" key="1">
    <citation type="journal article" date="2015" name="Environ. Microbiol.">
        <title>Genome analyses suggest the presence of polyploidy and recent human-driven expansions in eight global populations of the honeybee pathogen Nosema ceranae.</title>
        <authorList>
            <person name="Pelin A."/>
            <person name="Selman M."/>
            <person name="Aris-Brosou S."/>
            <person name="Farinelli L."/>
            <person name="Corradi N."/>
        </authorList>
    </citation>
    <scope>NUCLEOTIDE SEQUENCE [LARGE SCALE GENOMIC DNA]</scope>
    <source>
        <strain evidence="1 2">PA08 1199</strain>
    </source>
</reference>
<dbReference type="AlphaFoldDB" id="A0A0F9WSE0"/>
<accession>A0A0F9WSE0</accession>
<dbReference type="RefSeq" id="XP_024331530.1">
    <property type="nucleotide sequence ID" value="XM_024473865.1"/>
</dbReference>
<evidence type="ECO:0000313" key="1">
    <source>
        <dbReference type="EMBL" id="KKO75788.1"/>
    </source>
</evidence>
<dbReference type="VEuPathDB" id="MicrosporidiaDB:G9O61_00g009030"/>
<evidence type="ECO:0000313" key="2">
    <source>
        <dbReference type="Proteomes" id="UP000034350"/>
    </source>
</evidence>
<gene>
    <name evidence="1" type="ORF">AAJ76_1200041597</name>
</gene>
<organism evidence="1 2">
    <name type="scientific">Vairimorpha ceranae</name>
    <dbReference type="NCBI Taxonomy" id="40302"/>
    <lineage>
        <taxon>Eukaryota</taxon>
        <taxon>Fungi</taxon>
        <taxon>Fungi incertae sedis</taxon>
        <taxon>Microsporidia</taxon>
        <taxon>Nosematidae</taxon>
        <taxon>Vairimorpha</taxon>
    </lineage>
</organism>
<dbReference type="VEuPathDB" id="MicrosporidiaDB:NCER_100297"/>
<comment type="caution">
    <text evidence="1">The sequence shown here is derived from an EMBL/GenBank/DDBJ whole genome shotgun (WGS) entry which is preliminary data.</text>
</comment>
<proteinExistence type="predicted"/>
<dbReference type="EMBL" id="JPQZ01000012">
    <property type="protein sequence ID" value="KKO75788.1"/>
    <property type="molecule type" value="Genomic_DNA"/>
</dbReference>
<dbReference type="Proteomes" id="UP000034350">
    <property type="component" value="Unassembled WGS sequence"/>
</dbReference>
<dbReference type="OrthoDB" id="2191343at2759"/>
<dbReference type="GeneID" id="36318763"/>